<evidence type="ECO:0000256" key="1">
    <source>
        <dbReference type="ARBA" id="ARBA00023284"/>
    </source>
</evidence>
<accession>A0A6J1BVW4</accession>
<name>A0A6J1BVW4_MOMCH</name>
<dbReference type="InterPro" id="IPR011893">
    <property type="entry name" value="Selenoprotein_Rdx-typ"/>
</dbReference>
<dbReference type="PANTHER" id="PTHR33638">
    <property type="entry name" value="SELENOPROTEIN H"/>
    <property type="match status" value="1"/>
</dbReference>
<gene>
    <name evidence="4" type="primary">LOC111005187</name>
</gene>
<feature type="compositionally biased region" description="Low complexity" evidence="2">
    <location>
        <begin position="15"/>
        <end position="26"/>
    </location>
</feature>
<dbReference type="Proteomes" id="UP000504603">
    <property type="component" value="Unplaced"/>
</dbReference>
<dbReference type="InterPro" id="IPR052674">
    <property type="entry name" value="SelWTH-like"/>
</dbReference>
<organism evidence="3 4">
    <name type="scientific">Momordica charantia</name>
    <name type="common">Bitter gourd</name>
    <name type="synonym">Balsam pear</name>
    <dbReference type="NCBI Taxonomy" id="3673"/>
    <lineage>
        <taxon>Eukaryota</taxon>
        <taxon>Viridiplantae</taxon>
        <taxon>Streptophyta</taxon>
        <taxon>Embryophyta</taxon>
        <taxon>Tracheophyta</taxon>
        <taxon>Spermatophyta</taxon>
        <taxon>Magnoliopsida</taxon>
        <taxon>eudicotyledons</taxon>
        <taxon>Gunneridae</taxon>
        <taxon>Pentapetalae</taxon>
        <taxon>rosids</taxon>
        <taxon>fabids</taxon>
        <taxon>Cucurbitales</taxon>
        <taxon>Cucurbitaceae</taxon>
        <taxon>Momordiceae</taxon>
        <taxon>Momordica</taxon>
    </lineage>
</organism>
<dbReference type="SUPFAM" id="SSF52833">
    <property type="entry name" value="Thioredoxin-like"/>
    <property type="match status" value="1"/>
</dbReference>
<dbReference type="RefSeq" id="XP_022132303.1">
    <property type="nucleotide sequence ID" value="XM_022276611.1"/>
</dbReference>
<dbReference type="PANTHER" id="PTHR33638:SF1">
    <property type="entry name" value="SELENOPROTEIN H"/>
    <property type="match status" value="1"/>
</dbReference>
<dbReference type="GO" id="GO:0005794">
    <property type="term" value="C:Golgi apparatus"/>
    <property type="evidence" value="ECO:0007669"/>
    <property type="project" value="TreeGrafter"/>
</dbReference>
<evidence type="ECO:0000313" key="4">
    <source>
        <dbReference type="RefSeq" id="XP_022132303.1"/>
    </source>
</evidence>
<feature type="compositionally biased region" description="Basic and acidic residues" evidence="2">
    <location>
        <begin position="60"/>
        <end position="69"/>
    </location>
</feature>
<proteinExistence type="predicted"/>
<dbReference type="KEGG" id="mcha:111005187"/>
<dbReference type="AlphaFoldDB" id="A0A6J1BVW4"/>
<dbReference type="FunFam" id="3.40.30.10:FF:000361">
    <property type="entry name" value="Selenium binding protein"/>
    <property type="match status" value="1"/>
</dbReference>
<sequence>MAPKKRTAKQEDEPAAAAAAAAKPAPTSSRVTRSSARLAANSKAGGPVPELPVRKKPKRAQKENGKPEAEEVETEKEEVEVGAASEKLGGEDAMNRTVVIEHCKQCQSFKKRAIEVQNGLETGVPGITVLVNPDKPRRGCFEIRSGGGEKFISLLDMKRPFTRMKELDMGKVISNIVEKIKG</sequence>
<evidence type="ECO:0000313" key="3">
    <source>
        <dbReference type="Proteomes" id="UP000504603"/>
    </source>
</evidence>
<dbReference type="OrthoDB" id="1933874at2759"/>
<dbReference type="Gene3D" id="3.40.30.10">
    <property type="entry name" value="Glutaredoxin"/>
    <property type="match status" value="1"/>
</dbReference>
<evidence type="ECO:0000256" key="2">
    <source>
        <dbReference type="SAM" id="MobiDB-lite"/>
    </source>
</evidence>
<reference evidence="4" key="1">
    <citation type="submission" date="2025-08" db="UniProtKB">
        <authorList>
            <consortium name="RefSeq"/>
        </authorList>
    </citation>
    <scope>IDENTIFICATION</scope>
    <source>
        <strain evidence="4">OHB3-1</strain>
    </source>
</reference>
<protein>
    <submittedName>
        <fullName evidence="4">Uncharacterized protein LOC111005187</fullName>
    </submittedName>
</protein>
<feature type="region of interest" description="Disordered" evidence="2">
    <location>
        <begin position="1"/>
        <end position="88"/>
    </location>
</feature>
<keyword evidence="3" id="KW-1185">Reference proteome</keyword>
<dbReference type="NCBIfam" id="TIGR02174">
    <property type="entry name" value="CXXU_selWTH"/>
    <property type="match status" value="1"/>
</dbReference>
<feature type="compositionally biased region" description="Acidic residues" evidence="2">
    <location>
        <begin position="70"/>
        <end position="80"/>
    </location>
</feature>
<keyword evidence="1" id="KW-0676">Redox-active center</keyword>
<dbReference type="GeneID" id="111005187"/>
<dbReference type="InterPro" id="IPR036249">
    <property type="entry name" value="Thioredoxin-like_sf"/>
</dbReference>